<feature type="non-terminal residue" evidence="1">
    <location>
        <position position="1"/>
    </location>
</feature>
<dbReference type="AlphaFoldDB" id="A0A0F9B3C9"/>
<proteinExistence type="predicted"/>
<organism evidence="1">
    <name type="scientific">marine sediment metagenome</name>
    <dbReference type="NCBI Taxonomy" id="412755"/>
    <lineage>
        <taxon>unclassified sequences</taxon>
        <taxon>metagenomes</taxon>
        <taxon>ecological metagenomes</taxon>
    </lineage>
</organism>
<evidence type="ECO:0000313" key="1">
    <source>
        <dbReference type="EMBL" id="KKK85129.1"/>
    </source>
</evidence>
<gene>
    <name evidence="1" type="ORF">LCGC14_2776390</name>
</gene>
<sequence>TERLVGEQSRRSLQDFNLFQQQVLESGQNRQLQALLGAGQFALGGQGQQLSALLPLLQTALTAGGAQSGPIITEQPGGLANILGVLGTAGGLAANLIPGGGIAGSLFGGGGSSRGPQTPQLPGG</sequence>
<accession>A0A0F9B3C9</accession>
<protein>
    <submittedName>
        <fullName evidence="1">Uncharacterized protein</fullName>
    </submittedName>
</protein>
<name>A0A0F9B3C9_9ZZZZ</name>
<reference evidence="1" key="1">
    <citation type="journal article" date="2015" name="Nature">
        <title>Complex archaea that bridge the gap between prokaryotes and eukaryotes.</title>
        <authorList>
            <person name="Spang A."/>
            <person name="Saw J.H."/>
            <person name="Jorgensen S.L."/>
            <person name="Zaremba-Niedzwiedzka K."/>
            <person name="Martijn J."/>
            <person name="Lind A.E."/>
            <person name="van Eijk R."/>
            <person name="Schleper C."/>
            <person name="Guy L."/>
            <person name="Ettema T.J."/>
        </authorList>
    </citation>
    <scope>NUCLEOTIDE SEQUENCE</scope>
</reference>
<comment type="caution">
    <text evidence="1">The sequence shown here is derived from an EMBL/GenBank/DDBJ whole genome shotgun (WGS) entry which is preliminary data.</text>
</comment>
<dbReference type="EMBL" id="LAZR01051453">
    <property type="protein sequence ID" value="KKK85129.1"/>
    <property type="molecule type" value="Genomic_DNA"/>
</dbReference>